<feature type="region of interest" description="Disordered" evidence="1">
    <location>
        <begin position="48"/>
        <end position="113"/>
    </location>
</feature>
<name>A0AAD4SD11_9MAGN</name>
<evidence type="ECO:0000313" key="4">
    <source>
        <dbReference type="Proteomes" id="UP001202328"/>
    </source>
</evidence>
<sequence length="143" mass="16126">MIKLCQLEIAINTLIYMGCWVLAGLVIYITFWQCTRLRCCGGQSYDLKNPPPSQTSQKQQHSISHHHPRRQNDPRYASNPVHVNPPPDYPPEITNVNKNVTDGHLESRGSTECHPNSICSAIELTSLQNSQQRAPPSYHQHSG</sequence>
<accession>A0AAD4SD11</accession>
<protein>
    <submittedName>
        <fullName evidence="3">Uncharacterized protein</fullName>
    </submittedName>
</protein>
<dbReference type="EMBL" id="JAJJMB010011896">
    <property type="protein sequence ID" value="KAI3895616.1"/>
    <property type="molecule type" value="Genomic_DNA"/>
</dbReference>
<comment type="caution">
    <text evidence="3">The sequence shown here is derived from an EMBL/GenBank/DDBJ whole genome shotgun (WGS) entry which is preliminary data.</text>
</comment>
<feature type="transmembrane region" description="Helical" evidence="2">
    <location>
        <begin position="9"/>
        <end position="31"/>
    </location>
</feature>
<feature type="compositionally biased region" description="Basic and acidic residues" evidence="1">
    <location>
        <begin position="101"/>
        <end position="111"/>
    </location>
</feature>
<keyword evidence="2" id="KW-0812">Transmembrane</keyword>
<evidence type="ECO:0000313" key="3">
    <source>
        <dbReference type="EMBL" id="KAI3895616.1"/>
    </source>
</evidence>
<gene>
    <name evidence="3" type="ORF">MKW98_025407</name>
</gene>
<evidence type="ECO:0000256" key="1">
    <source>
        <dbReference type="SAM" id="MobiDB-lite"/>
    </source>
</evidence>
<organism evidence="3 4">
    <name type="scientific">Papaver atlanticum</name>
    <dbReference type="NCBI Taxonomy" id="357466"/>
    <lineage>
        <taxon>Eukaryota</taxon>
        <taxon>Viridiplantae</taxon>
        <taxon>Streptophyta</taxon>
        <taxon>Embryophyta</taxon>
        <taxon>Tracheophyta</taxon>
        <taxon>Spermatophyta</taxon>
        <taxon>Magnoliopsida</taxon>
        <taxon>Ranunculales</taxon>
        <taxon>Papaveraceae</taxon>
        <taxon>Papaveroideae</taxon>
        <taxon>Papaver</taxon>
    </lineage>
</organism>
<keyword evidence="2" id="KW-1133">Transmembrane helix</keyword>
<dbReference type="AlphaFoldDB" id="A0AAD4SD11"/>
<proteinExistence type="predicted"/>
<dbReference type="Proteomes" id="UP001202328">
    <property type="component" value="Unassembled WGS sequence"/>
</dbReference>
<keyword evidence="2" id="KW-0472">Membrane</keyword>
<keyword evidence="4" id="KW-1185">Reference proteome</keyword>
<evidence type="ECO:0000256" key="2">
    <source>
        <dbReference type="SAM" id="Phobius"/>
    </source>
</evidence>
<reference evidence="3" key="1">
    <citation type="submission" date="2022-04" db="EMBL/GenBank/DDBJ databases">
        <title>A functionally conserved STORR gene fusion in Papaver species that diverged 16.8 million years ago.</title>
        <authorList>
            <person name="Catania T."/>
        </authorList>
    </citation>
    <scope>NUCLEOTIDE SEQUENCE</scope>
    <source>
        <strain evidence="3">S-188037</strain>
    </source>
</reference>